<dbReference type="EMBL" id="JAPZBU010000012">
    <property type="protein sequence ID" value="KAJ5377095.1"/>
    <property type="molecule type" value="Genomic_DNA"/>
</dbReference>
<proteinExistence type="predicted"/>
<reference evidence="1" key="1">
    <citation type="submission" date="2022-12" db="EMBL/GenBank/DDBJ databases">
        <authorList>
            <person name="Petersen C."/>
        </authorList>
    </citation>
    <scope>NUCLEOTIDE SEQUENCE</scope>
    <source>
        <strain evidence="1">IBT 29677</strain>
    </source>
</reference>
<dbReference type="Gene3D" id="3.40.50.720">
    <property type="entry name" value="NAD(P)-binding Rossmann-like Domain"/>
    <property type="match status" value="1"/>
</dbReference>
<protein>
    <submittedName>
        <fullName evidence="1">Uncharacterized protein</fullName>
    </submittedName>
</protein>
<dbReference type="Proteomes" id="UP001147747">
    <property type="component" value="Unassembled WGS sequence"/>
</dbReference>
<dbReference type="SUPFAM" id="SSF51735">
    <property type="entry name" value="NAD(P)-binding Rossmann-fold domains"/>
    <property type="match status" value="1"/>
</dbReference>
<gene>
    <name evidence="1" type="ORF">N7509_013981</name>
</gene>
<comment type="caution">
    <text evidence="1">The sequence shown here is derived from an EMBL/GenBank/DDBJ whole genome shotgun (WGS) entry which is preliminary data.</text>
</comment>
<dbReference type="GeneID" id="81377598"/>
<reference evidence="1" key="2">
    <citation type="journal article" date="2023" name="IMA Fungus">
        <title>Comparative genomic study of the Penicillium genus elucidates a diverse pangenome and 15 lateral gene transfer events.</title>
        <authorList>
            <person name="Petersen C."/>
            <person name="Sorensen T."/>
            <person name="Nielsen M.R."/>
            <person name="Sondergaard T.E."/>
            <person name="Sorensen J.L."/>
            <person name="Fitzpatrick D.A."/>
            <person name="Frisvad J.C."/>
            <person name="Nielsen K.L."/>
        </authorList>
    </citation>
    <scope>NUCLEOTIDE SEQUENCE</scope>
    <source>
        <strain evidence="1">IBT 29677</strain>
    </source>
</reference>
<evidence type="ECO:0000313" key="2">
    <source>
        <dbReference type="Proteomes" id="UP001147747"/>
    </source>
</evidence>
<name>A0A9W9VF11_9EURO</name>
<dbReference type="OrthoDB" id="47007at2759"/>
<keyword evidence="2" id="KW-1185">Reference proteome</keyword>
<dbReference type="RefSeq" id="XP_056482125.1">
    <property type="nucleotide sequence ID" value="XM_056638618.1"/>
</dbReference>
<organism evidence="1 2">
    <name type="scientific">Penicillium cosmopolitanum</name>
    <dbReference type="NCBI Taxonomy" id="1131564"/>
    <lineage>
        <taxon>Eukaryota</taxon>
        <taxon>Fungi</taxon>
        <taxon>Dikarya</taxon>
        <taxon>Ascomycota</taxon>
        <taxon>Pezizomycotina</taxon>
        <taxon>Eurotiomycetes</taxon>
        <taxon>Eurotiomycetidae</taxon>
        <taxon>Eurotiales</taxon>
        <taxon>Aspergillaceae</taxon>
        <taxon>Penicillium</taxon>
    </lineage>
</organism>
<accession>A0A9W9VF11</accession>
<dbReference type="InterPro" id="IPR036291">
    <property type="entry name" value="NAD(P)-bd_dom_sf"/>
</dbReference>
<sequence>MLLVRAALPYLPYDRSRRVVNISNVSSSLVGPGPVETDLRDAASPELTAKASIMNMMTPLASVRDGDDMEVIREASSQGGRPAYANEIAALGALLCSPDSVWSTGSVLCANDGMKFSY</sequence>
<evidence type="ECO:0000313" key="1">
    <source>
        <dbReference type="EMBL" id="KAJ5377095.1"/>
    </source>
</evidence>
<dbReference type="AlphaFoldDB" id="A0A9W9VF11"/>